<evidence type="ECO:0000313" key="5">
    <source>
        <dbReference type="EMBL" id="EFG03879.2"/>
    </source>
</evidence>
<dbReference type="OrthoDB" id="4289510at2"/>
<dbReference type="GeneID" id="93733553"/>
<evidence type="ECO:0000256" key="3">
    <source>
        <dbReference type="ARBA" id="ARBA00048132"/>
    </source>
</evidence>
<keyword evidence="1" id="KW-0285">Flavoprotein</keyword>
<keyword evidence="6" id="KW-1185">Reference proteome</keyword>
<gene>
    <name evidence="5" type="ORF">SCLAV_p0389</name>
</gene>
<dbReference type="PRINTS" id="PR00368">
    <property type="entry name" value="FADPNR"/>
</dbReference>
<protein>
    <submittedName>
        <fullName evidence="5">Putative oxidoreductase</fullName>
    </submittedName>
</protein>
<geneLocation type="plasmid" evidence="5 6">
    <name>pSCL4</name>
</geneLocation>
<accession>D5SIY6</accession>
<dbReference type="SUPFAM" id="SSF51905">
    <property type="entry name" value="FAD/NAD(P)-binding domain"/>
    <property type="match status" value="1"/>
</dbReference>
<keyword evidence="2" id="KW-0560">Oxidoreductase</keyword>
<sequence length="299" mass="31487">MTTRPDTDLIVVGAGPAGVAAAVMAAGLHLSTLLVEATAIGSKLTAIGALNNVPGAWTNGPDLAAALERDITRHQQNGRLTLLTARAHRVTGHDDHAELTLYDGRTLTARDIIVATGVTALTTTDVPWITTPQPLALPPLWRTTPDDLTDPTTIVLGADRPLGTWLRAHPDAPVHLEVLHPPADTYKTAEVHHDPRVRLVPVTRALVEPLVQGQVRVTADGPSPGGYRRTAGAVVTNLGSSPAALAGLNRGPDGYCPPDRQHPRVHVAGDLKGARMQRVGIAMGDGGRAALTAYYRDHS</sequence>
<dbReference type="GO" id="GO:0004791">
    <property type="term" value="F:thioredoxin-disulfide reductase (NADPH) activity"/>
    <property type="evidence" value="ECO:0007669"/>
    <property type="project" value="UniProtKB-EC"/>
</dbReference>
<dbReference type="RefSeq" id="WP_003963068.1">
    <property type="nucleotide sequence ID" value="NZ_CM000914.1"/>
</dbReference>
<dbReference type="PANTHER" id="PTHR48105">
    <property type="entry name" value="THIOREDOXIN REDUCTASE 1-RELATED-RELATED"/>
    <property type="match status" value="1"/>
</dbReference>
<evidence type="ECO:0000259" key="4">
    <source>
        <dbReference type="Pfam" id="PF07992"/>
    </source>
</evidence>
<dbReference type="EMBL" id="CM000914">
    <property type="protein sequence ID" value="EFG03879.2"/>
    <property type="molecule type" value="Genomic_DNA"/>
</dbReference>
<dbReference type="InterPro" id="IPR036188">
    <property type="entry name" value="FAD/NAD-bd_sf"/>
</dbReference>
<evidence type="ECO:0000256" key="2">
    <source>
        <dbReference type="ARBA" id="ARBA00023002"/>
    </source>
</evidence>
<dbReference type="AlphaFoldDB" id="D5SIY6"/>
<dbReference type="PRINTS" id="PR00469">
    <property type="entry name" value="PNDRDTASEII"/>
</dbReference>
<evidence type="ECO:0000313" key="6">
    <source>
        <dbReference type="Proteomes" id="UP000002357"/>
    </source>
</evidence>
<dbReference type="eggNOG" id="COG0492">
    <property type="taxonomic scope" value="Bacteria"/>
</dbReference>
<evidence type="ECO:0000256" key="1">
    <source>
        <dbReference type="ARBA" id="ARBA00022630"/>
    </source>
</evidence>
<dbReference type="Gene3D" id="3.50.50.60">
    <property type="entry name" value="FAD/NAD(P)-binding domain"/>
    <property type="match status" value="1"/>
</dbReference>
<keyword evidence="5" id="KW-0614">Plasmid</keyword>
<reference evidence="5 6" key="1">
    <citation type="journal article" date="2010" name="Genome Biol. Evol.">
        <title>The sequence of a 1.8-mb bacterial linear plasmid reveals a rich evolutionary reservoir of secondary metabolic pathways.</title>
        <authorList>
            <person name="Medema M.H."/>
            <person name="Trefzer A."/>
            <person name="Kovalchuk A."/>
            <person name="van den Berg M."/>
            <person name="Mueller U."/>
            <person name="Heijne W."/>
            <person name="Wu L."/>
            <person name="Alam M.T."/>
            <person name="Ronning C.M."/>
            <person name="Nierman W.C."/>
            <person name="Bovenberg R.A.L."/>
            <person name="Breitling R."/>
            <person name="Takano E."/>
        </authorList>
    </citation>
    <scope>NUCLEOTIDE SEQUENCE [LARGE SCALE GENOMIC DNA]</scope>
    <source>
        <strain evidence="6">ATCC 27064 / DSM 738 / JCM 4710 / NBRC 13307 / NCIMB 12785 / NRRL 3585 / VKM Ac-602</strain>
        <plasmid evidence="5">pSCL4</plasmid>
    </source>
</reference>
<proteinExistence type="predicted"/>
<comment type="catalytic activity">
    <reaction evidence="3">
        <text>[thioredoxin]-dithiol + NADP(+) = [thioredoxin]-disulfide + NADPH + H(+)</text>
        <dbReference type="Rhea" id="RHEA:20345"/>
        <dbReference type="Rhea" id="RHEA-COMP:10698"/>
        <dbReference type="Rhea" id="RHEA-COMP:10700"/>
        <dbReference type="ChEBI" id="CHEBI:15378"/>
        <dbReference type="ChEBI" id="CHEBI:29950"/>
        <dbReference type="ChEBI" id="CHEBI:50058"/>
        <dbReference type="ChEBI" id="CHEBI:57783"/>
        <dbReference type="ChEBI" id="CHEBI:58349"/>
        <dbReference type="EC" id="1.8.1.9"/>
    </reaction>
</comment>
<name>D5SIY6_STRCL</name>
<dbReference type="InterPro" id="IPR050097">
    <property type="entry name" value="Ferredoxin-NADP_redctase_2"/>
</dbReference>
<dbReference type="InterPro" id="IPR023753">
    <property type="entry name" value="FAD/NAD-binding_dom"/>
</dbReference>
<organism evidence="5 6">
    <name type="scientific">Streptomyces clavuligerus</name>
    <dbReference type="NCBI Taxonomy" id="1901"/>
    <lineage>
        <taxon>Bacteria</taxon>
        <taxon>Bacillati</taxon>
        <taxon>Actinomycetota</taxon>
        <taxon>Actinomycetes</taxon>
        <taxon>Kitasatosporales</taxon>
        <taxon>Streptomycetaceae</taxon>
        <taxon>Streptomyces</taxon>
    </lineage>
</organism>
<feature type="domain" description="FAD/NAD(P)-binding" evidence="4">
    <location>
        <begin position="8"/>
        <end position="122"/>
    </location>
</feature>
<dbReference type="Pfam" id="PF07992">
    <property type="entry name" value="Pyr_redox_2"/>
    <property type="match status" value="1"/>
</dbReference>
<dbReference type="Proteomes" id="UP000002357">
    <property type="component" value="Plasmid pSCL4"/>
</dbReference>